<dbReference type="Gene3D" id="1.10.238.10">
    <property type="entry name" value="EF-hand"/>
    <property type="match status" value="1"/>
</dbReference>
<dbReference type="OrthoDB" id="415358at2759"/>
<dbReference type="FunFam" id="2.60.120.650:FF:000146">
    <property type="entry name" value="Uncharacterized protein"/>
    <property type="match status" value="1"/>
</dbReference>
<dbReference type="InterPro" id="IPR018247">
    <property type="entry name" value="EF_Hand_1_Ca_BS"/>
</dbReference>
<dbReference type="InterPro" id="IPR011992">
    <property type="entry name" value="EF-hand-dom_pair"/>
</dbReference>
<dbReference type="GO" id="GO:0005509">
    <property type="term" value="F:calcium ion binding"/>
    <property type="evidence" value="ECO:0007669"/>
    <property type="project" value="InterPro"/>
</dbReference>
<keyword evidence="3" id="KW-0732">Signal</keyword>
<dbReference type="GeneID" id="6754332"/>
<dbReference type="SUPFAM" id="SSF47473">
    <property type="entry name" value="EF-hand"/>
    <property type="match status" value="1"/>
</dbReference>
<evidence type="ECO:0000256" key="2">
    <source>
        <dbReference type="SAM" id="MobiDB-lite"/>
    </source>
</evidence>
<dbReference type="HOGENOM" id="CLU_016785_9_3_1"/>
<dbReference type="PROSITE" id="PS50222">
    <property type="entry name" value="EF_HAND_2"/>
    <property type="match status" value="1"/>
</dbReference>
<organism evidence="5 6">
    <name type="scientific">Trichoplax adhaerens</name>
    <name type="common">Trichoplax reptans</name>
    <dbReference type="NCBI Taxonomy" id="10228"/>
    <lineage>
        <taxon>Eukaryota</taxon>
        <taxon>Metazoa</taxon>
        <taxon>Placozoa</taxon>
        <taxon>Uniplacotomia</taxon>
        <taxon>Trichoplacea</taxon>
        <taxon>Trichoplacidae</taxon>
        <taxon>Trichoplax</taxon>
    </lineage>
</organism>
<feature type="signal peptide" evidence="3">
    <location>
        <begin position="1"/>
        <end position="24"/>
    </location>
</feature>
<accession>B3RX18</accession>
<evidence type="ECO:0000256" key="3">
    <source>
        <dbReference type="SAM" id="SignalP"/>
    </source>
</evidence>
<dbReference type="SUPFAM" id="SSF51197">
    <property type="entry name" value="Clavaminate synthase-like"/>
    <property type="match status" value="1"/>
</dbReference>
<dbReference type="AlphaFoldDB" id="B3RX18"/>
<feature type="domain" description="EF-hand" evidence="4">
    <location>
        <begin position="337"/>
        <end position="372"/>
    </location>
</feature>
<dbReference type="Pfam" id="PF13621">
    <property type="entry name" value="Cupin_8"/>
    <property type="match status" value="1"/>
</dbReference>
<evidence type="ECO:0000313" key="6">
    <source>
        <dbReference type="Proteomes" id="UP000009022"/>
    </source>
</evidence>
<evidence type="ECO:0000259" key="4">
    <source>
        <dbReference type="PROSITE" id="PS50222"/>
    </source>
</evidence>
<dbReference type="PANTHER" id="PTHR12461:SF18">
    <property type="entry name" value="JMJC DOMAIN-CONTAINING PROTEIN"/>
    <property type="match status" value="1"/>
</dbReference>
<evidence type="ECO:0000256" key="1">
    <source>
        <dbReference type="ARBA" id="ARBA00022837"/>
    </source>
</evidence>
<keyword evidence="1" id="KW-0106">Calcium</keyword>
<dbReference type="InterPro" id="IPR041667">
    <property type="entry name" value="Cupin_8"/>
</dbReference>
<sequence>MANPFLLRLAFTFYLVIFTSVVSCDDYSDRQGHLKPLGLAGSISDIEYYGGFPSLQTFFKEYYYKSKPLVMKGAAKLSPAYNLWSDDYFQSIPDISDSKVAIEQPKDKSLALNVTSGTFKEFLSRYKTTREYLVDKVPSFLRKDVYMPACISCDAIDYIEDILWFSNGGTKSTLHTDSMENLNCLFRGSKDLILFDKSYPEKDIIDVELGHYSSVDVDRYHQVRSFNYNLAVNVWFKHYDQPINLSSCNSKPNRNVPLDQFQFIGMNNYDASLGNTEVVEEEYEVREDEMPQENSFADFFLDSLGDKDEIGLDAFITYMRKETARLTSINDEKRYKEVAKISSKIFKKLDKNGDNQLSLEEIDNISSQISKPDGENQVNNDHLQGHEEL</sequence>
<proteinExistence type="predicted"/>
<feature type="chain" id="PRO_5002798404" description="EF-hand domain-containing protein" evidence="3">
    <location>
        <begin position="25"/>
        <end position="389"/>
    </location>
</feature>
<dbReference type="Gene3D" id="2.60.120.650">
    <property type="entry name" value="Cupin"/>
    <property type="match status" value="1"/>
</dbReference>
<dbReference type="PANTHER" id="PTHR12461">
    <property type="entry name" value="HYPOXIA-INDUCIBLE FACTOR 1 ALPHA INHIBITOR-RELATED"/>
    <property type="match status" value="1"/>
</dbReference>
<feature type="region of interest" description="Disordered" evidence="2">
    <location>
        <begin position="366"/>
        <end position="389"/>
    </location>
</feature>
<protein>
    <recommendedName>
        <fullName evidence="4">EF-hand domain-containing protein</fullName>
    </recommendedName>
</protein>
<feature type="compositionally biased region" description="Polar residues" evidence="2">
    <location>
        <begin position="366"/>
        <end position="382"/>
    </location>
</feature>
<dbReference type="InParanoid" id="B3RX18"/>
<evidence type="ECO:0000313" key="5">
    <source>
        <dbReference type="EMBL" id="EDV25229.1"/>
    </source>
</evidence>
<dbReference type="GO" id="GO:0016706">
    <property type="term" value="F:2-oxoglutarate-dependent dioxygenase activity"/>
    <property type="evidence" value="ECO:0000318"/>
    <property type="project" value="GO_Central"/>
</dbReference>
<keyword evidence="6" id="KW-1185">Reference proteome</keyword>
<dbReference type="eggNOG" id="ENOG502S3V1">
    <property type="taxonomic scope" value="Eukaryota"/>
</dbReference>
<dbReference type="RefSeq" id="XP_002113119.1">
    <property type="nucleotide sequence ID" value="XM_002113083.1"/>
</dbReference>
<gene>
    <name evidence="5" type="ORF">TRIADDRAFT_56962</name>
</gene>
<dbReference type="EMBL" id="DS985245">
    <property type="protein sequence ID" value="EDV25229.1"/>
    <property type="molecule type" value="Genomic_DNA"/>
</dbReference>
<dbReference type="InterPro" id="IPR002048">
    <property type="entry name" value="EF_hand_dom"/>
</dbReference>
<name>B3RX18_TRIAD</name>
<dbReference type="OMA" id="PACISCD"/>
<dbReference type="PhylomeDB" id="B3RX18"/>
<reference evidence="5 6" key="1">
    <citation type="journal article" date="2008" name="Nature">
        <title>The Trichoplax genome and the nature of placozoans.</title>
        <authorList>
            <person name="Srivastava M."/>
            <person name="Begovic E."/>
            <person name="Chapman J."/>
            <person name="Putnam N.H."/>
            <person name="Hellsten U."/>
            <person name="Kawashima T."/>
            <person name="Kuo A."/>
            <person name="Mitros T."/>
            <person name="Salamov A."/>
            <person name="Carpenter M.L."/>
            <person name="Signorovitch A.Y."/>
            <person name="Moreno M.A."/>
            <person name="Kamm K."/>
            <person name="Grimwood J."/>
            <person name="Schmutz J."/>
            <person name="Shapiro H."/>
            <person name="Grigoriev I.V."/>
            <person name="Buss L.W."/>
            <person name="Schierwater B."/>
            <person name="Dellaporta S.L."/>
            <person name="Rokhsar D.S."/>
        </authorList>
    </citation>
    <scope>NUCLEOTIDE SEQUENCE [LARGE SCALE GENOMIC DNA]</scope>
    <source>
        <strain evidence="5 6">Grell-BS-1999</strain>
    </source>
</reference>
<dbReference type="KEGG" id="tad:TRIADDRAFT_56962"/>
<dbReference type="PROSITE" id="PS00018">
    <property type="entry name" value="EF_HAND_1"/>
    <property type="match status" value="1"/>
</dbReference>
<dbReference type="CTD" id="6754332"/>
<dbReference type="Proteomes" id="UP000009022">
    <property type="component" value="Unassembled WGS sequence"/>
</dbReference>